<evidence type="ECO:0000313" key="6">
    <source>
        <dbReference type="EMBL" id="CAF4222569.1"/>
    </source>
</evidence>
<gene>
    <name evidence="5" type="ORF">JXQ802_LOCUS51986</name>
    <name evidence="6" type="ORF">OTI717_LOCUS39432</name>
    <name evidence="2" type="ORF">PYM288_LOCUS35720</name>
    <name evidence="3" type="ORF">RFH988_LOCUS37226</name>
    <name evidence="4" type="ORF">SEV965_LOCUS36871</name>
</gene>
<keyword evidence="1" id="KW-0479">Metal-binding</keyword>
<dbReference type="InterPro" id="IPR029703">
    <property type="entry name" value="POL2"/>
</dbReference>
<keyword evidence="1" id="KW-0235">DNA replication</keyword>
<dbReference type="EMBL" id="CAJNOL010007927">
    <property type="protein sequence ID" value="CAF1632398.1"/>
    <property type="molecule type" value="Genomic_DNA"/>
</dbReference>
<keyword evidence="1" id="KW-0408">Iron</keyword>
<keyword evidence="1" id="KW-0862">Zinc</keyword>
<dbReference type="EC" id="2.7.7.7" evidence="1"/>
<keyword evidence="1" id="KW-0239">DNA-directed DNA polymerase</keyword>
<dbReference type="InterPro" id="IPR036397">
    <property type="entry name" value="RNaseH_sf"/>
</dbReference>
<dbReference type="Gene3D" id="3.30.420.10">
    <property type="entry name" value="Ribonuclease H-like superfamily/Ribonuclease H"/>
    <property type="match status" value="1"/>
</dbReference>
<reference evidence="2" key="1">
    <citation type="submission" date="2021-02" db="EMBL/GenBank/DDBJ databases">
        <authorList>
            <person name="Nowell W R."/>
        </authorList>
    </citation>
    <scope>NUCLEOTIDE SEQUENCE</scope>
</reference>
<evidence type="ECO:0000313" key="7">
    <source>
        <dbReference type="Proteomes" id="UP000663854"/>
    </source>
</evidence>
<dbReference type="GO" id="GO:0006272">
    <property type="term" value="P:leading strand elongation"/>
    <property type="evidence" value="ECO:0007669"/>
    <property type="project" value="TreeGrafter"/>
</dbReference>
<dbReference type="Proteomes" id="UP000663854">
    <property type="component" value="Unassembled WGS sequence"/>
</dbReference>
<evidence type="ECO:0000313" key="8">
    <source>
        <dbReference type="Proteomes" id="UP000663870"/>
    </source>
</evidence>
<dbReference type="GO" id="GO:0008270">
    <property type="term" value="F:zinc ion binding"/>
    <property type="evidence" value="ECO:0007669"/>
    <property type="project" value="UniProtKB-KW"/>
</dbReference>
<comment type="function">
    <text evidence="1">DNA polymerase II participates in chromosomal DNA replication.</text>
</comment>
<dbReference type="EMBL" id="CAJNOU010007051">
    <property type="protein sequence ID" value="CAF1517760.1"/>
    <property type="molecule type" value="Genomic_DNA"/>
</dbReference>
<dbReference type="GO" id="GO:0008622">
    <property type="term" value="C:epsilon DNA polymerase complex"/>
    <property type="evidence" value="ECO:0007669"/>
    <property type="project" value="InterPro"/>
</dbReference>
<keyword evidence="1" id="KW-0539">Nucleus</keyword>
<keyword evidence="1" id="KW-0863">Zinc-finger</keyword>
<evidence type="ECO:0000256" key="1">
    <source>
        <dbReference type="RuleBase" id="RU365029"/>
    </source>
</evidence>
<protein>
    <recommendedName>
        <fullName evidence="1">DNA polymerase epsilon catalytic subunit</fullName>
        <ecNumber evidence="1">2.7.7.7</ecNumber>
    </recommendedName>
</protein>
<dbReference type="GO" id="GO:0003887">
    <property type="term" value="F:DNA-directed DNA polymerase activity"/>
    <property type="evidence" value="ECO:0007669"/>
    <property type="project" value="UniProtKB-KW"/>
</dbReference>
<comment type="subcellular location">
    <subcellularLocation>
        <location evidence="1">Nucleus</location>
    </subcellularLocation>
</comment>
<keyword evidence="1" id="KW-0238">DNA-binding</keyword>
<name>A0A815MWM9_9BILA</name>
<dbReference type="EMBL" id="CAJNOH010006361">
    <property type="protein sequence ID" value="CAF1430199.1"/>
    <property type="molecule type" value="Genomic_DNA"/>
</dbReference>
<dbReference type="EMBL" id="CAJOAX010025419">
    <property type="protein sequence ID" value="CAF4222569.1"/>
    <property type="molecule type" value="Genomic_DNA"/>
</dbReference>
<evidence type="ECO:0000313" key="3">
    <source>
        <dbReference type="EMBL" id="CAF1462791.1"/>
    </source>
</evidence>
<keyword evidence="1" id="KW-0004">4Fe-4S</keyword>
<evidence type="ECO:0000313" key="2">
    <source>
        <dbReference type="EMBL" id="CAF1430199.1"/>
    </source>
</evidence>
<comment type="catalytic activity">
    <reaction evidence="1">
        <text>DNA(n) + a 2'-deoxyribonucleoside 5'-triphosphate = DNA(n+1) + diphosphate</text>
        <dbReference type="Rhea" id="RHEA:22508"/>
        <dbReference type="Rhea" id="RHEA-COMP:17339"/>
        <dbReference type="Rhea" id="RHEA-COMP:17340"/>
        <dbReference type="ChEBI" id="CHEBI:33019"/>
        <dbReference type="ChEBI" id="CHEBI:61560"/>
        <dbReference type="ChEBI" id="CHEBI:173112"/>
        <dbReference type="EC" id="2.7.7.7"/>
    </reaction>
</comment>
<dbReference type="GO" id="GO:0006297">
    <property type="term" value="P:nucleotide-excision repair, DNA gap filling"/>
    <property type="evidence" value="ECO:0007669"/>
    <property type="project" value="TreeGrafter"/>
</dbReference>
<dbReference type="GO" id="GO:0008310">
    <property type="term" value="F:single-stranded DNA 3'-5' DNA exonuclease activity"/>
    <property type="evidence" value="ECO:0007669"/>
    <property type="project" value="TreeGrafter"/>
</dbReference>
<accession>A0A815MWM9</accession>
<dbReference type="OrthoDB" id="10060449at2759"/>
<evidence type="ECO:0000313" key="5">
    <source>
        <dbReference type="EMBL" id="CAF1632398.1"/>
    </source>
</evidence>
<dbReference type="GO" id="GO:0006287">
    <property type="term" value="P:base-excision repair, gap-filling"/>
    <property type="evidence" value="ECO:0007669"/>
    <property type="project" value="TreeGrafter"/>
</dbReference>
<dbReference type="GO" id="GO:0045004">
    <property type="term" value="P:DNA replication proofreading"/>
    <property type="evidence" value="ECO:0007669"/>
    <property type="project" value="TreeGrafter"/>
</dbReference>
<dbReference type="FunFam" id="3.30.420.10:FF:000217">
    <property type="entry name" value="DNA polymerase epsilon catalytic subunit"/>
    <property type="match status" value="1"/>
</dbReference>
<dbReference type="EMBL" id="CAJNOO010007148">
    <property type="protein sequence ID" value="CAF1462791.1"/>
    <property type="molecule type" value="Genomic_DNA"/>
</dbReference>
<dbReference type="Proteomes" id="UP000663823">
    <property type="component" value="Unassembled WGS sequence"/>
</dbReference>
<dbReference type="Proteomes" id="UP000663882">
    <property type="component" value="Unassembled WGS sequence"/>
</dbReference>
<dbReference type="GO" id="GO:0051539">
    <property type="term" value="F:4 iron, 4 sulfur cluster binding"/>
    <property type="evidence" value="ECO:0007669"/>
    <property type="project" value="UniProtKB-KW"/>
</dbReference>
<evidence type="ECO:0000313" key="4">
    <source>
        <dbReference type="EMBL" id="CAF1517760.1"/>
    </source>
</evidence>
<comment type="similarity">
    <text evidence="1">Belongs to the DNA polymerase type-B family.</text>
</comment>
<dbReference type="GO" id="GO:0003677">
    <property type="term" value="F:DNA binding"/>
    <property type="evidence" value="ECO:0007669"/>
    <property type="project" value="UniProtKB-KW"/>
</dbReference>
<dbReference type="InterPro" id="IPR012337">
    <property type="entry name" value="RNaseH-like_sf"/>
</dbReference>
<comment type="caution">
    <text evidence="2">The sequence shown here is derived from an EMBL/GenBank/DDBJ whole genome shotgun (WGS) entry which is preliminary data.</text>
</comment>
<dbReference type="PANTHER" id="PTHR10670">
    <property type="entry name" value="DNA POLYMERASE EPSILON CATALYTIC SUBUNIT A"/>
    <property type="match status" value="1"/>
</dbReference>
<proteinExistence type="inferred from homology"/>
<dbReference type="SUPFAM" id="SSF53098">
    <property type="entry name" value="Ribonuclease H-like"/>
    <property type="match status" value="1"/>
</dbReference>
<sequence length="114" mass="13465">MFNEIEFRKDSQDCYLSRPCIHMDCIKWVKRDSYLSVDSHGLKAVRKAKLHYNSIEINPEHMRRLAVEQSQTLSNDSVSYVVAKYYLYMKYVHTFIFALGTIIPMRPDDVLRKG</sequence>
<keyword evidence="8" id="KW-1185">Reference proteome</keyword>
<dbReference type="AlphaFoldDB" id="A0A815MWM9"/>
<dbReference type="GO" id="GO:0000278">
    <property type="term" value="P:mitotic cell cycle"/>
    <property type="evidence" value="ECO:0007669"/>
    <property type="project" value="TreeGrafter"/>
</dbReference>
<dbReference type="Proteomes" id="UP000663889">
    <property type="component" value="Unassembled WGS sequence"/>
</dbReference>
<keyword evidence="1" id="KW-0808">Transferase</keyword>
<keyword evidence="1" id="KW-0411">Iron-sulfur</keyword>
<organism evidence="2 7">
    <name type="scientific">Rotaria sordida</name>
    <dbReference type="NCBI Taxonomy" id="392033"/>
    <lineage>
        <taxon>Eukaryota</taxon>
        <taxon>Metazoa</taxon>
        <taxon>Spiralia</taxon>
        <taxon>Gnathifera</taxon>
        <taxon>Rotifera</taxon>
        <taxon>Eurotatoria</taxon>
        <taxon>Bdelloidea</taxon>
        <taxon>Philodinida</taxon>
        <taxon>Philodinidae</taxon>
        <taxon>Rotaria</taxon>
    </lineage>
</organism>
<dbReference type="PANTHER" id="PTHR10670:SF0">
    <property type="entry name" value="DNA POLYMERASE EPSILON CATALYTIC SUBUNIT A"/>
    <property type="match status" value="1"/>
</dbReference>
<dbReference type="Proteomes" id="UP000663870">
    <property type="component" value="Unassembled WGS sequence"/>
</dbReference>
<comment type="cofactor">
    <cofactor evidence="1">
        <name>[4Fe-4S] cluster</name>
        <dbReference type="ChEBI" id="CHEBI:49883"/>
    </cofactor>
</comment>
<keyword evidence="1" id="KW-0548">Nucleotidyltransferase</keyword>